<dbReference type="EMBL" id="BAAAFH010000003">
    <property type="protein sequence ID" value="GAA0874605.1"/>
    <property type="molecule type" value="Genomic_DNA"/>
</dbReference>
<keyword evidence="2" id="KW-0645">Protease</keyword>
<protein>
    <recommendedName>
        <fullName evidence="9">PKD domain-containing protein</fullName>
    </recommendedName>
</protein>
<evidence type="ECO:0000259" key="9">
    <source>
        <dbReference type="PROSITE" id="PS50093"/>
    </source>
</evidence>
<dbReference type="NCBIfam" id="TIGR04183">
    <property type="entry name" value="Por_Secre_tail"/>
    <property type="match status" value="1"/>
</dbReference>
<dbReference type="InterPro" id="IPR008754">
    <property type="entry name" value="Peptidase_M43"/>
</dbReference>
<dbReference type="InterPro" id="IPR000601">
    <property type="entry name" value="PKD_dom"/>
</dbReference>
<keyword evidence="6" id="KW-0862">Zinc</keyword>
<dbReference type="Pfam" id="PF18962">
    <property type="entry name" value="Por_Secre_tail"/>
    <property type="match status" value="1"/>
</dbReference>
<dbReference type="SUPFAM" id="SSF55486">
    <property type="entry name" value="Metalloproteases ('zincins'), catalytic domain"/>
    <property type="match status" value="1"/>
</dbReference>
<evidence type="ECO:0000256" key="6">
    <source>
        <dbReference type="ARBA" id="ARBA00022833"/>
    </source>
</evidence>
<evidence type="ECO:0000256" key="4">
    <source>
        <dbReference type="ARBA" id="ARBA00022729"/>
    </source>
</evidence>
<dbReference type="Gene3D" id="2.60.120.260">
    <property type="entry name" value="Galactose-binding domain-like"/>
    <property type="match status" value="1"/>
</dbReference>
<accession>A0ABN1MNF1</accession>
<evidence type="ECO:0000256" key="7">
    <source>
        <dbReference type="ARBA" id="ARBA00023049"/>
    </source>
</evidence>
<keyword evidence="4" id="KW-0732">Signal</keyword>
<reference evidence="10 11" key="1">
    <citation type="journal article" date="2019" name="Int. J. Syst. Evol. Microbiol.">
        <title>The Global Catalogue of Microorganisms (GCM) 10K type strain sequencing project: providing services to taxonomists for standard genome sequencing and annotation.</title>
        <authorList>
            <consortium name="The Broad Institute Genomics Platform"/>
            <consortium name="The Broad Institute Genome Sequencing Center for Infectious Disease"/>
            <person name="Wu L."/>
            <person name="Ma J."/>
        </authorList>
    </citation>
    <scope>NUCLEOTIDE SEQUENCE [LARGE SCALE GENOMIC DNA]</scope>
    <source>
        <strain evidence="10 11">JCM 16083</strain>
    </source>
</reference>
<dbReference type="Gene3D" id="3.40.390.10">
    <property type="entry name" value="Collagenase (Catalytic Domain)"/>
    <property type="match status" value="1"/>
</dbReference>
<proteinExistence type="inferred from homology"/>
<comment type="similarity">
    <text evidence="1">Belongs to the peptidase M43B family.</text>
</comment>
<gene>
    <name evidence="10" type="ORF">GCM10009118_10130</name>
</gene>
<keyword evidence="8" id="KW-1015">Disulfide bond</keyword>
<evidence type="ECO:0000256" key="5">
    <source>
        <dbReference type="ARBA" id="ARBA00022801"/>
    </source>
</evidence>
<dbReference type="Proteomes" id="UP001501126">
    <property type="component" value="Unassembled WGS sequence"/>
</dbReference>
<dbReference type="InterPro" id="IPR024079">
    <property type="entry name" value="MetalloPept_cat_dom_sf"/>
</dbReference>
<evidence type="ECO:0000256" key="3">
    <source>
        <dbReference type="ARBA" id="ARBA00022723"/>
    </source>
</evidence>
<comment type="caution">
    <text evidence="10">The sequence shown here is derived from an EMBL/GenBank/DDBJ whole genome shotgun (WGS) entry which is preliminary data.</text>
</comment>
<evidence type="ECO:0000313" key="10">
    <source>
        <dbReference type="EMBL" id="GAA0874605.1"/>
    </source>
</evidence>
<dbReference type="PROSITE" id="PS50093">
    <property type="entry name" value="PKD"/>
    <property type="match status" value="1"/>
</dbReference>
<keyword evidence="11" id="KW-1185">Reference proteome</keyword>
<evidence type="ECO:0000313" key="11">
    <source>
        <dbReference type="Proteomes" id="UP001501126"/>
    </source>
</evidence>
<dbReference type="PANTHER" id="PTHR47466:SF1">
    <property type="entry name" value="METALLOPROTEASE MEP1 (AFU_ORTHOLOGUE AFUA_1G07730)-RELATED"/>
    <property type="match status" value="1"/>
</dbReference>
<dbReference type="Gene3D" id="2.60.40.10">
    <property type="entry name" value="Immunoglobulins"/>
    <property type="match status" value="1"/>
</dbReference>
<dbReference type="Pfam" id="PF05572">
    <property type="entry name" value="Peptidase_M43"/>
    <property type="match status" value="1"/>
</dbReference>
<dbReference type="InterPro" id="IPR026444">
    <property type="entry name" value="Secre_tail"/>
</dbReference>
<dbReference type="SUPFAM" id="SSF49299">
    <property type="entry name" value="PKD domain"/>
    <property type="match status" value="1"/>
</dbReference>
<dbReference type="PANTHER" id="PTHR47466">
    <property type="match status" value="1"/>
</dbReference>
<keyword evidence="3" id="KW-0479">Metal-binding</keyword>
<name>A0ABN1MNF1_9FLAO</name>
<evidence type="ECO:0000256" key="8">
    <source>
        <dbReference type="ARBA" id="ARBA00023157"/>
    </source>
</evidence>
<organism evidence="10 11">
    <name type="scientific">Wandonia haliotis</name>
    <dbReference type="NCBI Taxonomy" id="574963"/>
    <lineage>
        <taxon>Bacteria</taxon>
        <taxon>Pseudomonadati</taxon>
        <taxon>Bacteroidota</taxon>
        <taxon>Flavobacteriia</taxon>
        <taxon>Flavobacteriales</taxon>
        <taxon>Crocinitomicaceae</taxon>
        <taxon>Wandonia</taxon>
    </lineage>
</organism>
<dbReference type="InterPro" id="IPR035986">
    <property type="entry name" value="PKD_dom_sf"/>
</dbReference>
<feature type="domain" description="PKD" evidence="9">
    <location>
        <begin position="328"/>
        <end position="378"/>
    </location>
</feature>
<keyword evidence="5" id="KW-0378">Hydrolase</keyword>
<sequence length="669" mass="75240">MELRELHPEIKQAYERMREMGQYTTKSDEDTVLITIPIVFHIIHEYGPENISDQQVYRQVEILNEDYMKLNADTTAIVPEFKAIAGKARIQFELARVDPFGECTNGINRYYSHETLIGDDYSKLRPWFRAKYLNVWVVKSMENGVAGYAYFPSAVEGNGFWRDGIIIRHNYISDIGTSSTNNSRALTHEIGHFLGLAHTWGTTNDPGQPVNCTDDDGIEDTPNTIGWTTCDLAGTTCDSELDNVQNYMEYSYCSNMFTEGQVHFMRTILHSETSARKSLWLESNLQQTLSPQLTCLPKPDFHAPSITVCKGDAIQFTNHSWRVEDPQYTWHFPGGTPEYSNDEDPSVSWDSEGWKTVSLTVTGTNGESTKTEESYIYVSPDYVDFHGPRGLTFDDEMDFQYIIDNPEKNEGEWKVLNNVGINGSKGIFLRNVSPYTDPYEFSDEFFYDNRLGGTVDAFITPSFDLSNTSSVQVSFSFSSATNAFDEANMKEELKIYVSKNCGRTWQLRKTISGLDLITNGSGFEDFVPGSSSIWREESFSVSTSPSDHNVRFKFEYTASDYSNNIAIDNIMVGGTLGMDDEQNLLSESVVFPNPAQSGADVFIQISGEGKPLTITLSDAAGRFIGQTSLTVSSDKEEVNLSKIAPLSQGVYFVRLTSGDYERTHKLIVQ</sequence>
<evidence type="ECO:0000256" key="2">
    <source>
        <dbReference type="ARBA" id="ARBA00022670"/>
    </source>
</evidence>
<evidence type="ECO:0000256" key="1">
    <source>
        <dbReference type="ARBA" id="ARBA00008721"/>
    </source>
</evidence>
<keyword evidence="7" id="KW-0482">Metalloprotease</keyword>
<dbReference type="InterPro" id="IPR013783">
    <property type="entry name" value="Ig-like_fold"/>
</dbReference>